<protein>
    <submittedName>
        <fullName evidence="2">Uncharacterized protein</fullName>
    </submittedName>
</protein>
<evidence type="ECO:0000256" key="1">
    <source>
        <dbReference type="SAM" id="MobiDB-lite"/>
    </source>
</evidence>
<accession>A0ABV6XCR9</accession>
<feature type="compositionally biased region" description="Polar residues" evidence="1">
    <location>
        <begin position="1"/>
        <end position="10"/>
    </location>
</feature>
<dbReference type="Proteomes" id="UP001592530">
    <property type="component" value="Unassembled WGS sequence"/>
</dbReference>
<name>A0ABV6XCR9_9ACTN</name>
<dbReference type="EMBL" id="JBHEZY010000024">
    <property type="protein sequence ID" value="MFC1436060.1"/>
    <property type="molecule type" value="Genomic_DNA"/>
</dbReference>
<sequence length="91" mass="9786">MTDPTPSDQSGPAADGGPDQARAVIEQVMAGIREALRTAQAEGRDQDAQVLREQLRAATADRMGLDELTGTQVSELIARYQALHRELTAPE</sequence>
<organism evidence="2 3">
    <name type="scientific">Streptacidiphilus alkalitolerans</name>
    <dbReference type="NCBI Taxonomy" id="3342712"/>
    <lineage>
        <taxon>Bacteria</taxon>
        <taxon>Bacillati</taxon>
        <taxon>Actinomycetota</taxon>
        <taxon>Actinomycetes</taxon>
        <taxon>Kitasatosporales</taxon>
        <taxon>Streptomycetaceae</taxon>
        <taxon>Streptacidiphilus</taxon>
    </lineage>
</organism>
<proteinExistence type="predicted"/>
<evidence type="ECO:0000313" key="3">
    <source>
        <dbReference type="Proteomes" id="UP001592530"/>
    </source>
</evidence>
<reference evidence="2 3" key="1">
    <citation type="submission" date="2024-09" db="EMBL/GenBank/DDBJ databases">
        <authorList>
            <person name="Lee S.D."/>
        </authorList>
    </citation>
    <scope>NUCLEOTIDE SEQUENCE [LARGE SCALE GENOMIC DNA]</scope>
    <source>
        <strain evidence="2 3">N1-3</strain>
    </source>
</reference>
<feature type="region of interest" description="Disordered" evidence="1">
    <location>
        <begin position="1"/>
        <end position="21"/>
    </location>
</feature>
<comment type="caution">
    <text evidence="2">The sequence shown here is derived from an EMBL/GenBank/DDBJ whole genome shotgun (WGS) entry which is preliminary data.</text>
</comment>
<gene>
    <name evidence="2" type="ORF">ACEZDB_36045</name>
</gene>
<evidence type="ECO:0000313" key="2">
    <source>
        <dbReference type="EMBL" id="MFC1436060.1"/>
    </source>
</evidence>
<dbReference type="RefSeq" id="WP_380559505.1">
    <property type="nucleotide sequence ID" value="NZ_JBHEZY010000024.1"/>
</dbReference>